<dbReference type="Proteomes" id="UP001264335">
    <property type="component" value="Unassembled WGS sequence"/>
</dbReference>
<name>A0ABD5F446_ENTAV</name>
<dbReference type="EMBL" id="JARPWY010000006">
    <property type="protein sequence ID" value="MDT2513302.1"/>
    <property type="molecule type" value="Genomic_DNA"/>
</dbReference>
<sequence length="521" mass="60011">MRITALNIWGFKKFKEMKIEFNDRFSVIIGENEMGKSTILRALDIVLNQSLFYFNDGSLERYINNELAEIFFNSGKMNDLPKIEFELFLDLEGFPKAKISDFDGLHYKEAYNSKMEKTGIRFSYEFNTEFSNIVDFAGLAENKMLPLEYYKSSWNTFEGKSYVRRMAPLKMIYLDNATLKNDVFGGYAKKIYDAKISEEKKRVLSTDFKKAVNKFRNDHDTDLAIEKMKKIGLDSSKTDITKLLDIYEGDISIQDMGKGKENIVRTEMALNDKLFDLVVIDEPESHLSYTRTRKLIDSVSETTGGQVIIASHSSLIVNKLNLKNAIYLSDTNTFSLKDLRSQTAKYFKAIDNLDILRFILAKKVILVEGAAEYILMPKIIEKVTGKSMDNFEVDVISMGSISYKNYQELSELLDKKVVAITDNDKNEIDTEAMKTDKFHVYTDASKENYTLEVALYNKNRSFIQELYKGKRTKAEYNGKSMDKALAHMLKNKTDVALDLEDKLEHIEIPEYICEAIKWIGK</sequence>
<dbReference type="CDD" id="cd01026">
    <property type="entry name" value="TOPRIM_OLD"/>
    <property type="match status" value="1"/>
</dbReference>
<feature type="domain" description="OLD protein-like TOPRIM" evidence="2">
    <location>
        <begin position="360"/>
        <end position="424"/>
    </location>
</feature>
<dbReference type="Gene3D" id="3.40.50.300">
    <property type="entry name" value="P-loop containing nucleotide triphosphate hydrolases"/>
    <property type="match status" value="1"/>
</dbReference>
<dbReference type="PANTHER" id="PTHR43581">
    <property type="entry name" value="ATP/GTP PHOSPHATASE"/>
    <property type="match status" value="1"/>
</dbReference>
<proteinExistence type="predicted"/>
<reference evidence="3 4" key="1">
    <citation type="submission" date="2023-03" db="EMBL/GenBank/DDBJ databases">
        <authorList>
            <person name="Shen W."/>
            <person name="Cai J."/>
        </authorList>
    </citation>
    <scope>NUCLEOTIDE SEQUENCE [LARGE SCALE GENOMIC DNA]</scope>
    <source>
        <strain evidence="3 4">Y2</strain>
    </source>
</reference>
<evidence type="ECO:0000259" key="2">
    <source>
        <dbReference type="Pfam" id="PF20469"/>
    </source>
</evidence>
<dbReference type="InterPro" id="IPR051396">
    <property type="entry name" value="Bact_Antivir_Def_Nuclease"/>
</dbReference>
<accession>A0ABD5F446</accession>
<dbReference type="RefSeq" id="WP_159722883.1">
    <property type="nucleotide sequence ID" value="NZ_JARPWU010000013.1"/>
</dbReference>
<dbReference type="InterPro" id="IPR027417">
    <property type="entry name" value="P-loop_NTPase"/>
</dbReference>
<evidence type="ECO:0000313" key="4">
    <source>
        <dbReference type="Proteomes" id="UP001264335"/>
    </source>
</evidence>
<protein>
    <submittedName>
        <fullName evidence="3">AAA family ATPase</fullName>
    </submittedName>
</protein>
<dbReference type="PANTHER" id="PTHR43581:SF4">
    <property type="entry name" value="ATP_GTP PHOSPHATASE"/>
    <property type="match status" value="1"/>
</dbReference>
<dbReference type="InterPro" id="IPR041685">
    <property type="entry name" value="AAA_GajA/Old/RecF-like"/>
</dbReference>
<dbReference type="AlphaFoldDB" id="A0ABD5F446"/>
<dbReference type="Pfam" id="PF13175">
    <property type="entry name" value="AAA_15"/>
    <property type="match status" value="1"/>
</dbReference>
<organism evidence="3 4">
    <name type="scientific">Enterococcus avium</name>
    <name type="common">Streptococcus avium</name>
    <dbReference type="NCBI Taxonomy" id="33945"/>
    <lineage>
        <taxon>Bacteria</taxon>
        <taxon>Bacillati</taxon>
        <taxon>Bacillota</taxon>
        <taxon>Bacilli</taxon>
        <taxon>Lactobacillales</taxon>
        <taxon>Enterococcaceae</taxon>
        <taxon>Enterococcus</taxon>
    </lineage>
</organism>
<feature type="domain" description="Endonuclease GajA/Old nuclease/RecF-like AAA" evidence="1">
    <location>
        <begin position="1"/>
        <end position="99"/>
    </location>
</feature>
<evidence type="ECO:0000313" key="3">
    <source>
        <dbReference type="EMBL" id="MDT2513302.1"/>
    </source>
</evidence>
<gene>
    <name evidence="3" type="ORF">P7D79_03540</name>
</gene>
<dbReference type="InterPro" id="IPR034139">
    <property type="entry name" value="TOPRIM_OLD"/>
</dbReference>
<dbReference type="Pfam" id="PF20469">
    <property type="entry name" value="OLD-like_TOPRIM"/>
    <property type="match status" value="1"/>
</dbReference>
<evidence type="ECO:0000259" key="1">
    <source>
        <dbReference type="Pfam" id="PF13175"/>
    </source>
</evidence>
<dbReference type="SUPFAM" id="SSF52540">
    <property type="entry name" value="P-loop containing nucleoside triphosphate hydrolases"/>
    <property type="match status" value="1"/>
</dbReference>
<comment type="caution">
    <text evidence="3">The sequence shown here is derived from an EMBL/GenBank/DDBJ whole genome shotgun (WGS) entry which is preliminary data.</text>
</comment>